<dbReference type="Pfam" id="PF18895">
    <property type="entry name" value="T4SS_pilin"/>
    <property type="match status" value="1"/>
</dbReference>
<dbReference type="AlphaFoldDB" id="A0A2H0C2N8"/>
<protein>
    <submittedName>
        <fullName evidence="2">Uncharacterized protein</fullName>
    </submittedName>
</protein>
<evidence type="ECO:0000256" key="1">
    <source>
        <dbReference type="SAM" id="Phobius"/>
    </source>
</evidence>
<dbReference type="InterPro" id="IPR043993">
    <property type="entry name" value="T4SS_pilin"/>
</dbReference>
<evidence type="ECO:0000313" key="2">
    <source>
        <dbReference type="EMBL" id="PIP64164.1"/>
    </source>
</evidence>
<keyword evidence="1" id="KW-1133">Transmembrane helix</keyword>
<dbReference type="EMBL" id="PCTD01000178">
    <property type="protein sequence ID" value="PIP64164.1"/>
    <property type="molecule type" value="Genomic_DNA"/>
</dbReference>
<feature type="transmembrane region" description="Helical" evidence="1">
    <location>
        <begin position="131"/>
        <end position="154"/>
    </location>
</feature>
<organism evidence="2 3">
    <name type="scientific">Candidatus Roizmanbacteria bacterium CG22_combo_CG10-13_8_21_14_all_33_16</name>
    <dbReference type="NCBI Taxonomy" id="1974859"/>
    <lineage>
        <taxon>Bacteria</taxon>
        <taxon>Candidatus Roizmaniibacteriota</taxon>
    </lineage>
</organism>
<evidence type="ECO:0000313" key="3">
    <source>
        <dbReference type="Proteomes" id="UP000230802"/>
    </source>
</evidence>
<proteinExistence type="predicted"/>
<dbReference type="Proteomes" id="UP000230802">
    <property type="component" value="Unassembled WGS sequence"/>
</dbReference>
<keyword evidence="1" id="KW-0812">Transmembrane</keyword>
<reference evidence="2 3" key="1">
    <citation type="submission" date="2017-09" db="EMBL/GenBank/DDBJ databases">
        <title>Depth-based differentiation of microbial function through sediment-hosted aquifers and enrichment of novel symbionts in the deep terrestrial subsurface.</title>
        <authorList>
            <person name="Probst A.J."/>
            <person name="Ladd B."/>
            <person name="Jarett J.K."/>
            <person name="Geller-Mcgrath D.E."/>
            <person name="Sieber C.M."/>
            <person name="Emerson J.B."/>
            <person name="Anantharaman K."/>
            <person name="Thomas B.C."/>
            <person name="Malmstrom R."/>
            <person name="Stieglmeier M."/>
            <person name="Klingl A."/>
            <person name="Woyke T."/>
            <person name="Ryan C.M."/>
            <person name="Banfield J.F."/>
        </authorList>
    </citation>
    <scope>NUCLEOTIDE SEQUENCE [LARGE SCALE GENOMIC DNA]</scope>
    <source>
        <strain evidence="2">CG22_combo_CG10-13_8_21_14_all_33_16</strain>
    </source>
</reference>
<accession>A0A2H0C2N8</accession>
<feature type="transmembrane region" description="Helical" evidence="1">
    <location>
        <begin position="166"/>
        <end position="193"/>
    </location>
</feature>
<sequence length="205" mass="21626">MFRLFYFVIIVVGFLSILQPVNAVVCGPLTTPGNERCATCDLCGMCQKDGVINPTPGNWEKCRNCLYPTLTSVPAGEFETLKIDAIDNIPPTPVFGAHYTMIGCVNTGSGGFTDSQGTLGSSTLANKLLDFIFKIVGAVAFLYLIFGAFTVLTSQANPEKLAQGKAMVVGALVGLVFALMSVFIVSLIGSGILKVPSFVSPTSTP</sequence>
<keyword evidence="1" id="KW-0472">Membrane</keyword>
<comment type="caution">
    <text evidence="2">The sequence shown here is derived from an EMBL/GenBank/DDBJ whole genome shotgun (WGS) entry which is preliminary data.</text>
</comment>
<name>A0A2H0C2N8_9BACT</name>
<gene>
    <name evidence="2" type="ORF">COW96_04030</name>
</gene>